<feature type="transmembrane region" description="Helical" evidence="6">
    <location>
        <begin position="43"/>
        <end position="61"/>
    </location>
</feature>
<proteinExistence type="predicted"/>
<feature type="transmembrane region" description="Helical" evidence="6">
    <location>
        <begin position="68"/>
        <end position="89"/>
    </location>
</feature>
<dbReference type="InterPro" id="IPR025405">
    <property type="entry name" value="DUF4131"/>
</dbReference>
<keyword evidence="4 6" id="KW-1133">Transmembrane helix</keyword>
<feature type="transmembrane region" description="Helical" evidence="6">
    <location>
        <begin position="342"/>
        <end position="359"/>
    </location>
</feature>
<feature type="domain" description="ComEC/Rec2-related protein" evidence="7">
    <location>
        <begin position="237"/>
        <end position="520"/>
    </location>
</feature>
<evidence type="ECO:0000313" key="10">
    <source>
        <dbReference type="Proteomes" id="UP000515297"/>
    </source>
</evidence>
<evidence type="ECO:0000256" key="3">
    <source>
        <dbReference type="ARBA" id="ARBA00022692"/>
    </source>
</evidence>
<dbReference type="RefSeq" id="WP_185883650.1">
    <property type="nucleotide sequence ID" value="NZ_CP060052.1"/>
</dbReference>
<name>A0A7G6VRJ8_9SPHN</name>
<dbReference type="AlphaFoldDB" id="A0A7G6VRJ8"/>
<evidence type="ECO:0000259" key="8">
    <source>
        <dbReference type="Pfam" id="PF13567"/>
    </source>
</evidence>
<organism evidence="9 10">
    <name type="scientific">Croceicoccus marinus</name>
    <dbReference type="NCBI Taxonomy" id="450378"/>
    <lineage>
        <taxon>Bacteria</taxon>
        <taxon>Pseudomonadati</taxon>
        <taxon>Pseudomonadota</taxon>
        <taxon>Alphaproteobacteria</taxon>
        <taxon>Sphingomonadales</taxon>
        <taxon>Erythrobacteraceae</taxon>
        <taxon>Croceicoccus</taxon>
    </lineage>
</organism>
<evidence type="ECO:0000256" key="5">
    <source>
        <dbReference type="ARBA" id="ARBA00023136"/>
    </source>
</evidence>
<feature type="domain" description="DUF4131" evidence="8">
    <location>
        <begin position="42"/>
        <end position="194"/>
    </location>
</feature>
<keyword evidence="5 6" id="KW-0472">Membrane</keyword>
<keyword evidence="3 6" id="KW-0812">Transmembrane</keyword>
<feature type="transmembrane region" description="Helical" evidence="6">
    <location>
        <begin position="317"/>
        <end position="335"/>
    </location>
</feature>
<evidence type="ECO:0000256" key="2">
    <source>
        <dbReference type="ARBA" id="ARBA00022475"/>
    </source>
</evidence>
<reference evidence="9 10" key="1">
    <citation type="submission" date="2020-08" db="EMBL/GenBank/DDBJ databases">
        <authorList>
            <person name="Liu G."/>
            <person name="Sun C."/>
        </authorList>
    </citation>
    <scope>NUCLEOTIDE SEQUENCE [LARGE SCALE GENOMIC DNA]</scope>
    <source>
        <strain evidence="9 10">OT19</strain>
    </source>
</reference>
<feature type="transmembrane region" description="Helical" evidence="6">
    <location>
        <begin position="439"/>
        <end position="462"/>
    </location>
</feature>
<feature type="transmembrane region" description="Helical" evidence="6">
    <location>
        <begin position="521"/>
        <end position="539"/>
    </location>
</feature>
<dbReference type="PANTHER" id="PTHR30619:SF1">
    <property type="entry name" value="RECOMBINATION PROTEIN 2"/>
    <property type="match status" value="1"/>
</dbReference>
<feature type="transmembrane region" description="Helical" evidence="6">
    <location>
        <begin position="404"/>
        <end position="427"/>
    </location>
</feature>
<keyword evidence="2" id="KW-1003">Cell membrane</keyword>
<dbReference type="PANTHER" id="PTHR30619">
    <property type="entry name" value="DNA INTERNALIZATION/COMPETENCE PROTEIN COMEC/REC2"/>
    <property type="match status" value="1"/>
</dbReference>
<dbReference type="NCBIfam" id="TIGR00360">
    <property type="entry name" value="ComEC_N-term"/>
    <property type="match status" value="1"/>
</dbReference>
<gene>
    <name evidence="9" type="ORF">H4O24_10255</name>
</gene>
<feature type="transmembrane region" description="Helical" evidence="6">
    <location>
        <begin position="496"/>
        <end position="515"/>
    </location>
</feature>
<evidence type="ECO:0000256" key="6">
    <source>
        <dbReference type="SAM" id="Phobius"/>
    </source>
</evidence>
<dbReference type="Pfam" id="PF13567">
    <property type="entry name" value="DUF4131"/>
    <property type="match status" value="1"/>
</dbReference>
<evidence type="ECO:0000313" key="9">
    <source>
        <dbReference type="EMBL" id="QNE04363.1"/>
    </source>
</evidence>
<dbReference type="GO" id="GO:0005886">
    <property type="term" value="C:plasma membrane"/>
    <property type="evidence" value="ECO:0007669"/>
    <property type="project" value="UniProtKB-SubCell"/>
</dbReference>
<comment type="subcellular location">
    <subcellularLocation>
        <location evidence="1">Cell membrane</location>
        <topology evidence="1">Multi-pass membrane protein</topology>
    </subcellularLocation>
</comment>
<sequence>MSSAADGIEAFLADRGFERMPWLAVAMLTGIGLWFILPGPGEWLIAIGLCGVMAGLSLVRLEGDRHALLRNAATGLALMLAAGIVLVWARSTLIGAQPISGPRVAVVEAVVLEREEQPALERVRLIVATRDPLDQIPIRARLNVPVEMDDPALVAGSQFRAKIRLTPPQRAAVPGGYDFAQAAWFDGLAASGSVLETPILTGRAGGASGWRSELAAHVRQQVGEYGGAASAAIAATLITGDRGAIPEADAQAMRDSGLAHMLSISGLHVGAIVAIAWLLVVRVGALFPWLALRVRLPLAAAGSGALAGIGYTLMTGAALPTVRACLAALLVVAALSLGRQALSLRLIALAAMTVMLFWPEAVIGPSFQLSFAAVTAIVAFHNSRLVEWLKEQRGEGQMARWAHAGLLLFLTGLIVEAALSPLVLFHFQRSSLYGSIANVVAIPLMTAVSLPALIAGLVFDLLGVGAPRWWLSAKSLDLTLGIAHTTSSLPGSVLQLPQVSLVAALACVAGAFWLALWSGRFRLWGLLPLAIGVPALFLARPADLLIEQSGRNAAMLSDDGELYLLRNSTSLQQTRWWRRWAVRRTTVNRSVNFPNGPAHAATAISVSFRRRAGPCLSPSGPWTCPMARWSPPARGPMS</sequence>
<protein>
    <submittedName>
        <fullName evidence="9">ComEC/Rec2 family competence protein</fullName>
    </submittedName>
</protein>
<evidence type="ECO:0000259" key="7">
    <source>
        <dbReference type="Pfam" id="PF03772"/>
    </source>
</evidence>
<accession>A0A7G6VRJ8</accession>
<evidence type="ECO:0000256" key="4">
    <source>
        <dbReference type="ARBA" id="ARBA00022989"/>
    </source>
</evidence>
<feature type="transmembrane region" description="Helical" evidence="6">
    <location>
        <begin position="292"/>
        <end position="311"/>
    </location>
</feature>
<dbReference type="InterPro" id="IPR004477">
    <property type="entry name" value="ComEC_N"/>
</dbReference>
<feature type="transmembrane region" description="Helical" evidence="6">
    <location>
        <begin position="258"/>
        <end position="280"/>
    </location>
</feature>
<evidence type="ECO:0000256" key="1">
    <source>
        <dbReference type="ARBA" id="ARBA00004651"/>
    </source>
</evidence>
<dbReference type="InterPro" id="IPR052159">
    <property type="entry name" value="Competence_DNA_uptake"/>
</dbReference>
<dbReference type="EMBL" id="CP060052">
    <property type="protein sequence ID" value="QNE04363.1"/>
    <property type="molecule type" value="Genomic_DNA"/>
</dbReference>
<dbReference type="Pfam" id="PF03772">
    <property type="entry name" value="Competence"/>
    <property type="match status" value="1"/>
</dbReference>
<dbReference type="Proteomes" id="UP000515297">
    <property type="component" value="Chromosome"/>
</dbReference>
<feature type="transmembrane region" description="Helical" evidence="6">
    <location>
        <begin position="20"/>
        <end position="37"/>
    </location>
</feature>